<dbReference type="CDD" id="cd03230">
    <property type="entry name" value="ABC_DR_subfamily_A"/>
    <property type="match status" value="1"/>
</dbReference>
<dbReference type="EMBL" id="RRCH01000029">
    <property type="protein sequence ID" value="RRJ29174.1"/>
    <property type="molecule type" value="Genomic_DNA"/>
</dbReference>
<evidence type="ECO:0000256" key="2">
    <source>
        <dbReference type="ARBA" id="ARBA00022448"/>
    </source>
</evidence>
<dbReference type="GO" id="GO:0016887">
    <property type="term" value="F:ATP hydrolysis activity"/>
    <property type="evidence" value="ECO:0007669"/>
    <property type="project" value="InterPro"/>
</dbReference>
<organism evidence="6 7">
    <name type="scientific">Halocatena pleomorpha</name>
    <dbReference type="NCBI Taxonomy" id="1785090"/>
    <lineage>
        <taxon>Archaea</taxon>
        <taxon>Methanobacteriati</taxon>
        <taxon>Methanobacteriota</taxon>
        <taxon>Stenosarchaea group</taxon>
        <taxon>Halobacteria</taxon>
        <taxon>Halobacteriales</taxon>
        <taxon>Natronomonadaceae</taxon>
        <taxon>Halocatena</taxon>
    </lineage>
</organism>
<evidence type="ECO:0000313" key="7">
    <source>
        <dbReference type="Proteomes" id="UP000282322"/>
    </source>
</evidence>
<keyword evidence="3" id="KW-0547">Nucleotide-binding</keyword>
<dbReference type="SMART" id="SM00382">
    <property type="entry name" value="AAA"/>
    <property type="match status" value="1"/>
</dbReference>
<dbReference type="InterPro" id="IPR050763">
    <property type="entry name" value="ABC_transporter_ATP-binding"/>
</dbReference>
<dbReference type="PANTHER" id="PTHR42711:SF5">
    <property type="entry name" value="ABC TRANSPORTER ATP-BINDING PROTEIN NATA"/>
    <property type="match status" value="1"/>
</dbReference>
<comment type="caution">
    <text evidence="6">The sequence shown here is derived from an EMBL/GenBank/DDBJ whole genome shotgun (WGS) entry which is preliminary data.</text>
</comment>
<feature type="domain" description="ABC transporter" evidence="5">
    <location>
        <begin position="4"/>
        <end position="230"/>
    </location>
</feature>
<dbReference type="AlphaFoldDB" id="A0A3P3R710"/>
<evidence type="ECO:0000256" key="4">
    <source>
        <dbReference type="ARBA" id="ARBA00022840"/>
    </source>
</evidence>
<keyword evidence="7" id="KW-1185">Reference proteome</keyword>
<dbReference type="Gene3D" id="3.40.50.300">
    <property type="entry name" value="P-loop containing nucleotide triphosphate hydrolases"/>
    <property type="match status" value="1"/>
</dbReference>
<dbReference type="PANTHER" id="PTHR42711">
    <property type="entry name" value="ABC TRANSPORTER ATP-BINDING PROTEIN"/>
    <property type="match status" value="1"/>
</dbReference>
<reference evidence="6 7" key="1">
    <citation type="submission" date="2018-11" db="EMBL/GenBank/DDBJ databases">
        <title>Taxonoimc description of Halomarina strain SPP-AMP-1.</title>
        <authorList>
            <person name="Pal Y."/>
            <person name="Srinivasana K."/>
            <person name="Verma A."/>
            <person name="Kumar P."/>
        </authorList>
    </citation>
    <scope>NUCLEOTIDE SEQUENCE [LARGE SCALE GENOMIC DNA]</scope>
    <source>
        <strain evidence="6 7">SPP-AMP-1</strain>
    </source>
</reference>
<sequence length="318" mass="35595">MASMDVDNLTKYYGDERGIEGLTFTVEPGEVFGLLGPDGAGKTTTIRTLMGLQAPSQGRASVLNYDIRHRRERIAMKQDVGYLPSEPSFDGSRTGKQLLAYHASLKDDERSERLLELFALDSHLNRPIRTYTPEQKRLLATVVAFMHDPALVILDEPTVGLDPSTQEQLRTFLDIERQRDTTLVVGSCSLTTACLLCDRVGILRNGHLIDFRTNQQLPDRAPWNIRFVTTDPVDANAFPSEHSYNVEIDRTDGQLSDEHDGRPPRTAVSFVYTGTYETLLEALSTYTIRDLIIEKAALREFLTQWYGTRLGNGGGVDV</sequence>
<gene>
    <name evidence="6" type="ORF">EIK79_13640</name>
</gene>
<keyword evidence="4 6" id="KW-0067">ATP-binding</keyword>
<evidence type="ECO:0000313" key="6">
    <source>
        <dbReference type="EMBL" id="RRJ29174.1"/>
    </source>
</evidence>
<dbReference type="Proteomes" id="UP000282322">
    <property type="component" value="Unassembled WGS sequence"/>
</dbReference>
<evidence type="ECO:0000256" key="1">
    <source>
        <dbReference type="ARBA" id="ARBA00005417"/>
    </source>
</evidence>
<dbReference type="InterPro" id="IPR003593">
    <property type="entry name" value="AAA+_ATPase"/>
</dbReference>
<dbReference type="GO" id="GO:0005524">
    <property type="term" value="F:ATP binding"/>
    <property type="evidence" value="ECO:0007669"/>
    <property type="project" value="UniProtKB-KW"/>
</dbReference>
<evidence type="ECO:0000259" key="5">
    <source>
        <dbReference type="PROSITE" id="PS50893"/>
    </source>
</evidence>
<dbReference type="PROSITE" id="PS50893">
    <property type="entry name" value="ABC_TRANSPORTER_2"/>
    <property type="match status" value="1"/>
</dbReference>
<dbReference type="InterPro" id="IPR003439">
    <property type="entry name" value="ABC_transporter-like_ATP-bd"/>
</dbReference>
<comment type="similarity">
    <text evidence="1">Belongs to the ABC transporter superfamily.</text>
</comment>
<dbReference type="SUPFAM" id="SSF52540">
    <property type="entry name" value="P-loop containing nucleoside triphosphate hydrolases"/>
    <property type="match status" value="1"/>
</dbReference>
<accession>A0A3P3R710</accession>
<dbReference type="InterPro" id="IPR027417">
    <property type="entry name" value="P-loop_NTPase"/>
</dbReference>
<protein>
    <submittedName>
        <fullName evidence="6">ABC transporter ATP-binding protein</fullName>
    </submittedName>
</protein>
<keyword evidence="2" id="KW-0813">Transport</keyword>
<dbReference type="Pfam" id="PF00005">
    <property type="entry name" value="ABC_tran"/>
    <property type="match status" value="1"/>
</dbReference>
<proteinExistence type="inferred from homology"/>
<evidence type="ECO:0000256" key="3">
    <source>
        <dbReference type="ARBA" id="ARBA00022741"/>
    </source>
</evidence>
<name>A0A3P3R710_9EURY</name>